<gene>
    <name evidence="1" type="ORF">N7494_001881</name>
</gene>
<name>A0AAD6D4L9_9EURO</name>
<accession>A0AAD6D4L9</accession>
<proteinExistence type="predicted"/>
<dbReference type="Proteomes" id="UP001220324">
    <property type="component" value="Unassembled WGS sequence"/>
</dbReference>
<keyword evidence="2" id="KW-1185">Reference proteome</keyword>
<evidence type="ECO:0000313" key="1">
    <source>
        <dbReference type="EMBL" id="KAJ5552503.1"/>
    </source>
</evidence>
<evidence type="ECO:0000313" key="2">
    <source>
        <dbReference type="Proteomes" id="UP001220324"/>
    </source>
</evidence>
<reference evidence="1 2" key="1">
    <citation type="journal article" date="2023" name="IMA Fungus">
        <title>Comparative genomic study of the Penicillium genus elucidates a diverse pangenome and 15 lateral gene transfer events.</title>
        <authorList>
            <person name="Petersen C."/>
            <person name="Sorensen T."/>
            <person name="Nielsen M.R."/>
            <person name="Sondergaard T.E."/>
            <person name="Sorensen J.L."/>
            <person name="Fitzpatrick D.A."/>
            <person name="Frisvad J.C."/>
            <person name="Nielsen K.L."/>
        </authorList>
    </citation>
    <scope>NUCLEOTIDE SEQUENCE [LARGE SCALE GENOMIC DNA]</scope>
    <source>
        <strain evidence="1 2">IBT 35679</strain>
    </source>
</reference>
<dbReference type="AlphaFoldDB" id="A0AAD6D4L9"/>
<organism evidence="1 2">
    <name type="scientific">Penicillium frequentans</name>
    <dbReference type="NCBI Taxonomy" id="3151616"/>
    <lineage>
        <taxon>Eukaryota</taxon>
        <taxon>Fungi</taxon>
        <taxon>Dikarya</taxon>
        <taxon>Ascomycota</taxon>
        <taxon>Pezizomycotina</taxon>
        <taxon>Eurotiomycetes</taxon>
        <taxon>Eurotiomycetidae</taxon>
        <taxon>Eurotiales</taxon>
        <taxon>Aspergillaceae</taxon>
        <taxon>Penicillium</taxon>
    </lineage>
</organism>
<protein>
    <submittedName>
        <fullName evidence="1">Uncharacterized protein</fullName>
    </submittedName>
</protein>
<dbReference type="EMBL" id="JAQIZZ010000002">
    <property type="protein sequence ID" value="KAJ5552503.1"/>
    <property type="molecule type" value="Genomic_DNA"/>
</dbReference>
<comment type="caution">
    <text evidence="1">The sequence shown here is derived from an EMBL/GenBank/DDBJ whole genome shotgun (WGS) entry which is preliminary data.</text>
</comment>
<sequence>MDMFNRKARSKFLLRDGDGIINKDVQFSFTLRSPTSTSEPRSVWGLQGNDRICLIYFDIEFSETSIHSVVDKADTKLDFCQNDTDFALTEVAPANEIKPKSEQQFSQRIEFAPNINAGVGGGSLGSYVDERQNMGLPDWRFKGSLGLPRPTQAVSWTWTRGGHYHYSRGIPNLIVGVIGKNHPEEPFTGTVSITLKPRRPWRRSEKREFIISFSPPETQNEDISARIELFQSSVVL</sequence>